<proteinExistence type="inferred from homology"/>
<comment type="similarity">
    <text evidence="7">Belongs to the class-II aminoacyl-tRNA synthetase family. ProS type 3 subfamily.</text>
</comment>
<dbReference type="PROSITE" id="PS50862">
    <property type="entry name" value="AA_TRNA_LIGASE_II"/>
    <property type="match status" value="1"/>
</dbReference>
<evidence type="ECO:0000259" key="8">
    <source>
        <dbReference type="PROSITE" id="PS50862"/>
    </source>
</evidence>
<comment type="catalytic activity">
    <reaction evidence="6 7">
        <text>tRNA(Pro) + L-proline + ATP = L-prolyl-tRNA(Pro) + AMP + diphosphate</text>
        <dbReference type="Rhea" id="RHEA:14305"/>
        <dbReference type="Rhea" id="RHEA-COMP:9700"/>
        <dbReference type="Rhea" id="RHEA-COMP:9702"/>
        <dbReference type="ChEBI" id="CHEBI:30616"/>
        <dbReference type="ChEBI" id="CHEBI:33019"/>
        <dbReference type="ChEBI" id="CHEBI:60039"/>
        <dbReference type="ChEBI" id="CHEBI:78442"/>
        <dbReference type="ChEBI" id="CHEBI:78532"/>
        <dbReference type="ChEBI" id="CHEBI:456215"/>
        <dbReference type="EC" id="6.1.1.15"/>
    </reaction>
</comment>
<dbReference type="SUPFAM" id="SSF55681">
    <property type="entry name" value="Class II aaRS and biotin synthetases"/>
    <property type="match status" value="1"/>
</dbReference>
<evidence type="ECO:0000313" key="9">
    <source>
        <dbReference type="EMBL" id="MCA9392269.1"/>
    </source>
</evidence>
<dbReference type="SUPFAM" id="SSF64586">
    <property type="entry name" value="C-terminal domain of ProRS"/>
    <property type="match status" value="1"/>
</dbReference>
<dbReference type="Pfam" id="PF09180">
    <property type="entry name" value="ProRS-C_1"/>
    <property type="match status" value="1"/>
</dbReference>
<dbReference type="InterPro" id="IPR006195">
    <property type="entry name" value="aa-tRNA-synth_II"/>
</dbReference>
<dbReference type="InterPro" id="IPR033721">
    <property type="entry name" value="ProRS_core_arch_euk"/>
</dbReference>
<dbReference type="Gene3D" id="3.30.930.10">
    <property type="entry name" value="Bira Bifunctional Protein, Domain 2"/>
    <property type="match status" value="1"/>
</dbReference>
<dbReference type="NCBIfam" id="TIGR00408">
    <property type="entry name" value="proS_fam_I"/>
    <property type="match status" value="1"/>
</dbReference>
<gene>
    <name evidence="7" type="primary">proS</name>
    <name evidence="9" type="ORF">KC614_03640</name>
</gene>
<dbReference type="HAMAP" id="MF_01571">
    <property type="entry name" value="Pro_tRNA_synth_type3"/>
    <property type="match status" value="1"/>
</dbReference>
<dbReference type="InterPro" id="IPR017449">
    <property type="entry name" value="Pro-tRNA_synth_II"/>
</dbReference>
<dbReference type="Proteomes" id="UP000751518">
    <property type="component" value="Unassembled WGS sequence"/>
</dbReference>
<dbReference type="InterPro" id="IPR004154">
    <property type="entry name" value="Anticodon-bd"/>
</dbReference>
<comment type="domain">
    <text evidence="7">Consists of three domains: the N-terminal catalytic domain, the anticodon-binding domain and the C-terminal extension.</text>
</comment>
<dbReference type="EC" id="6.1.1.15" evidence="7"/>
<keyword evidence="2 7" id="KW-0547">Nucleotide-binding</keyword>
<evidence type="ECO:0000256" key="4">
    <source>
        <dbReference type="ARBA" id="ARBA00022917"/>
    </source>
</evidence>
<dbReference type="EMBL" id="JAGQKZ010000032">
    <property type="protein sequence ID" value="MCA9392269.1"/>
    <property type="molecule type" value="Genomic_DNA"/>
</dbReference>
<keyword evidence="4 7" id="KW-0648">Protein biosynthesis</keyword>
<dbReference type="CDD" id="cd00862">
    <property type="entry name" value="ProRS_anticodon_zinc"/>
    <property type="match status" value="1"/>
</dbReference>
<dbReference type="GO" id="GO:0005524">
    <property type="term" value="F:ATP binding"/>
    <property type="evidence" value="ECO:0007669"/>
    <property type="project" value="UniProtKB-UniRule"/>
</dbReference>
<dbReference type="InterPro" id="IPR002314">
    <property type="entry name" value="aa-tRNA-synt_IIb"/>
</dbReference>
<keyword evidence="5 7" id="KW-0030">Aminoacyl-tRNA synthetase</keyword>
<feature type="domain" description="Aminoacyl-transfer RNA synthetases class-II family profile" evidence="8">
    <location>
        <begin position="37"/>
        <end position="285"/>
    </location>
</feature>
<evidence type="ECO:0000313" key="10">
    <source>
        <dbReference type="Proteomes" id="UP000751518"/>
    </source>
</evidence>
<dbReference type="FunFam" id="3.30.930.10:FF:000037">
    <property type="entry name" value="Proline--tRNA ligase"/>
    <property type="match status" value="1"/>
</dbReference>
<protein>
    <recommendedName>
        <fullName evidence="7">Proline--tRNA ligase</fullName>
        <ecNumber evidence="7">6.1.1.15</ecNumber>
    </recommendedName>
    <alternativeName>
        <fullName evidence="7">Prolyl-tRNA synthetase</fullName>
        <shortName evidence="7">ProRS</shortName>
    </alternativeName>
</protein>
<dbReference type="GO" id="GO:0006433">
    <property type="term" value="P:prolyl-tRNA aminoacylation"/>
    <property type="evidence" value="ECO:0007669"/>
    <property type="project" value="UniProtKB-UniRule"/>
</dbReference>
<dbReference type="GO" id="GO:0005737">
    <property type="term" value="C:cytoplasm"/>
    <property type="evidence" value="ECO:0007669"/>
    <property type="project" value="UniProtKB-SubCell"/>
</dbReference>
<evidence type="ECO:0000256" key="1">
    <source>
        <dbReference type="ARBA" id="ARBA00022598"/>
    </source>
</evidence>
<evidence type="ECO:0000256" key="2">
    <source>
        <dbReference type="ARBA" id="ARBA00022741"/>
    </source>
</evidence>
<dbReference type="GO" id="GO:0017101">
    <property type="term" value="C:aminoacyl-tRNA synthetase multienzyme complex"/>
    <property type="evidence" value="ECO:0007669"/>
    <property type="project" value="TreeGrafter"/>
</dbReference>
<dbReference type="PRINTS" id="PR01046">
    <property type="entry name" value="TRNASYNTHPRO"/>
</dbReference>
<dbReference type="GO" id="GO:0004827">
    <property type="term" value="F:proline-tRNA ligase activity"/>
    <property type="evidence" value="ECO:0007669"/>
    <property type="project" value="UniProtKB-UniRule"/>
</dbReference>
<keyword evidence="1 7" id="KW-0436">Ligase</keyword>
<dbReference type="Pfam" id="PF00587">
    <property type="entry name" value="tRNA-synt_2b"/>
    <property type="match status" value="1"/>
</dbReference>
<comment type="function">
    <text evidence="7">Catalyzes the attachment of proline to tRNA(Pro) in a two-step reaction: proline is first activated by ATP to form Pro-AMP and then transferred to the acceptor end of tRNA(Pro).</text>
</comment>
<reference evidence="9" key="2">
    <citation type="journal article" date="2021" name="Microbiome">
        <title>Successional dynamics and alternative stable states in a saline activated sludge microbial community over 9 years.</title>
        <authorList>
            <person name="Wang Y."/>
            <person name="Ye J."/>
            <person name="Ju F."/>
            <person name="Liu L."/>
            <person name="Boyd J.A."/>
            <person name="Deng Y."/>
            <person name="Parks D.H."/>
            <person name="Jiang X."/>
            <person name="Yin X."/>
            <person name="Woodcroft B.J."/>
            <person name="Tyson G.W."/>
            <person name="Hugenholtz P."/>
            <person name="Polz M.F."/>
            <person name="Zhang T."/>
        </authorList>
    </citation>
    <scope>NUCLEOTIDE SEQUENCE</scope>
    <source>
        <strain evidence="9">HKST-UBA03</strain>
    </source>
</reference>
<evidence type="ECO:0000256" key="5">
    <source>
        <dbReference type="ARBA" id="ARBA00023146"/>
    </source>
</evidence>
<dbReference type="Pfam" id="PF03129">
    <property type="entry name" value="HGTP_anticodon"/>
    <property type="match status" value="1"/>
</dbReference>
<dbReference type="PANTHER" id="PTHR43382:SF2">
    <property type="entry name" value="BIFUNCTIONAL GLUTAMATE_PROLINE--TRNA LIGASE"/>
    <property type="match status" value="1"/>
</dbReference>
<name>A0A955LKQ0_UNCKA</name>
<comment type="subcellular location">
    <subcellularLocation>
        <location evidence="7">Cytoplasm</location>
    </subcellularLocation>
</comment>
<dbReference type="Gene3D" id="3.40.50.800">
    <property type="entry name" value="Anticodon-binding domain"/>
    <property type="match status" value="1"/>
</dbReference>
<dbReference type="InterPro" id="IPR004499">
    <property type="entry name" value="Pro-tRNA-ligase_IIa_arc-type"/>
</dbReference>
<dbReference type="InterPro" id="IPR016061">
    <property type="entry name" value="Pro-tRNA_ligase_II_C"/>
</dbReference>
<dbReference type="InterPro" id="IPR045864">
    <property type="entry name" value="aa-tRNA-synth_II/BPL/LPL"/>
</dbReference>
<evidence type="ECO:0000256" key="3">
    <source>
        <dbReference type="ARBA" id="ARBA00022840"/>
    </source>
</evidence>
<organism evidence="9 10">
    <name type="scientific">candidate division WWE3 bacterium</name>
    <dbReference type="NCBI Taxonomy" id="2053526"/>
    <lineage>
        <taxon>Bacteria</taxon>
        <taxon>Katanobacteria</taxon>
    </lineage>
</organism>
<comment type="subunit">
    <text evidence="7">Homodimer.</text>
</comment>
<accession>A0A955LKQ0</accession>
<evidence type="ECO:0000256" key="7">
    <source>
        <dbReference type="HAMAP-Rule" id="MF_01571"/>
    </source>
</evidence>
<dbReference type="AlphaFoldDB" id="A0A955LKQ0"/>
<sequence length="478" mass="54880">MTKQHTKRDLPKKSENISDWYNRVVMLSELADYGPARGTMIFRPYGYRVWELMQAFMDRLIKEKGVDNAYFPMFIPMSLLEKEEEHVEGFSPELAVVTHGGGEELAEKLAVRPTSETIMYDSYSRWIQSWRDLPVLINQWNNVVRWEKRTYLFLRTSEFLWQEGHTAHATHDEAWDYVLWAMDMYKETYEKMYALPGIVGKKSASEKFPGALETLTFESLMPGGKALQSCTSHDLAQNFSVPFDITFLDREGEQQHVWQTSWGFSTRSMGGFILAHGDDQGLVIPPAVAPYQVVILQVHETDEVATVVNNLASELKTAGIRFTIDNREGESLGYKINKWELKGVPVRVEIGSKEATEGKLTAVRRDNGEKSTVAQDNAAVGINELLQTIQQNLYNRALQFQDDNTHVVDDYEEFRRVMDHERGFIRAMWCEDASCEASIKEETKATTRCLPLDAQEEDGKCVYCGKPARHRWYFALAY</sequence>
<dbReference type="InterPro" id="IPR036621">
    <property type="entry name" value="Anticodon-bd_dom_sf"/>
</dbReference>
<evidence type="ECO:0000256" key="6">
    <source>
        <dbReference type="ARBA" id="ARBA00047671"/>
    </source>
</evidence>
<comment type="caution">
    <text evidence="9">The sequence shown here is derived from an EMBL/GenBank/DDBJ whole genome shotgun (WGS) entry which is preliminary data.</text>
</comment>
<dbReference type="Gene3D" id="3.30.110.30">
    <property type="entry name" value="C-terminal domain of ProRS"/>
    <property type="match status" value="1"/>
</dbReference>
<keyword evidence="7" id="KW-0963">Cytoplasm</keyword>
<dbReference type="SMART" id="SM00946">
    <property type="entry name" value="ProRS-C_1"/>
    <property type="match status" value="1"/>
</dbReference>
<reference evidence="9" key="1">
    <citation type="submission" date="2020-04" db="EMBL/GenBank/DDBJ databases">
        <authorList>
            <person name="Zhang T."/>
        </authorList>
    </citation>
    <scope>NUCLEOTIDE SEQUENCE</scope>
    <source>
        <strain evidence="9">HKST-UBA03</strain>
    </source>
</reference>
<keyword evidence="3 7" id="KW-0067">ATP-binding</keyword>
<dbReference type="InterPro" id="IPR002316">
    <property type="entry name" value="Pro-tRNA-ligase_IIa"/>
</dbReference>
<dbReference type="CDD" id="cd00778">
    <property type="entry name" value="ProRS_core_arch_euk"/>
    <property type="match status" value="1"/>
</dbReference>
<dbReference type="SUPFAM" id="SSF52954">
    <property type="entry name" value="Class II aaRS ABD-related"/>
    <property type="match status" value="1"/>
</dbReference>
<dbReference type="PANTHER" id="PTHR43382">
    <property type="entry name" value="PROLYL-TRNA SYNTHETASE"/>
    <property type="match status" value="1"/>
</dbReference>